<dbReference type="GO" id="GO:0046872">
    <property type="term" value="F:metal ion binding"/>
    <property type="evidence" value="ECO:0007669"/>
    <property type="project" value="UniProtKB-KW"/>
</dbReference>
<dbReference type="EMBL" id="AP012489">
    <property type="protein sequence ID" value="BAN90289.1"/>
    <property type="molecule type" value="Genomic_DNA"/>
</dbReference>
<evidence type="ECO:0000313" key="9">
    <source>
        <dbReference type="Proteomes" id="UP000016887"/>
    </source>
</evidence>
<evidence type="ECO:0000256" key="3">
    <source>
        <dbReference type="ARBA" id="ARBA00022723"/>
    </source>
</evidence>
<evidence type="ECO:0000256" key="2">
    <source>
        <dbReference type="ARBA" id="ARBA00022617"/>
    </source>
</evidence>
<dbReference type="Gene3D" id="2.60.40.1190">
    <property type="match status" value="1"/>
</dbReference>
<organism evidence="8 9">
    <name type="scientific">Aeropyrum camini SY1 = JCM 12091</name>
    <dbReference type="NCBI Taxonomy" id="1198449"/>
    <lineage>
        <taxon>Archaea</taxon>
        <taxon>Thermoproteota</taxon>
        <taxon>Thermoprotei</taxon>
        <taxon>Desulfurococcales</taxon>
        <taxon>Desulfurococcaceae</taxon>
        <taxon>Aeropyrum</taxon>
    </lineage>
</organism>
<dbReference type="SMART" id="SM00887">
    <property type="entry name" value="EB_dh"/>
    <property type="match status" value="1"/>
</dbReference>
<dbReference type="GO" id="GO:0042597">
    <property type="term" value="C:periplasmic space"/>
    <property type="evidence" value="ECO:0007669"/>
    <property type="project" value="InterPro"/>
</dbReference>
<evidence type="ECO:0000256" key="5">
    <source>
        <dbReference type="ARBA" id="ARBA00023004"/>
    </source>
</evidence>
<evidence type="ECO:0000256" key="1">
    <source>
        <dbReference type="ARBA" id="ARBA00022448"/>
    </source>
</evidence>
<evidence type="ECO:0000313" key="8">
    <source>
        <dbReference type="EMBL" id="BAN90289.1"/>
    </source>
</evidence>
<dbReference type="Pfam" id="PF09459">
    <property type="entry name" value="EB_dh"/>
    <property type="match status" value="1"/>
</dbReference>
<keyword evidence="1" id="KW-0813">Transport</keyword>
<keyword evidence="3" id="KW-0479">Metal-binding</keyword>
<keyword evidence="6" id="KW-0472">Membrane</keyword>
<dbReference type="AlphaFoldDB" id="U3TG46"/>
<keyword evidence="5" id="KW-0408">Iron</keyword>
<dbReference type="CDD" id="cd09623">
    <property type="entry name" value="DOMON_EBDH"/>
    <property type="match status" value="1"/>
</dbReference>
<keyword evidence="4" id="KW-0249">Electron transport</keyword>
<keyword evidence="8" id="KW-0560">Oxidoreductase</keyword>
<accession>U3TG46</accession>
<dbReference type="InterPro" id="IPR019020">
    <property type="entry name" value="Cyt-c552/DMSO_Rdtase_haem-bd"/>
</dbReference>
<protein>
    <submittedName>
        <fullName evidence="8">Nitrate reductase gamma subunit</fullName>
        <ecNumber evidence="8">1.7.99.4</ecNumber>
    </submittedName>
</protein>
<proteinExistence type="predicted"/>
<dbReference type="NCBIfam" id="TIGR03477">
    <property type="entry name" value="DMSO_red_II_gam"/>
    <property type="match status" value="1"/>
</dbReference>
<evidence type="ECO:0000256" key="6">
    <source>
        <dbReference type="SAM" id="Phobius"/>
    </source>
</evidence>
<dbReference type="GO" id="GO:0020037">
    <property type="term" value="F:heme binding"/>
    <property type="evidence" value="ECO:0007669"/>
    <property type="project" value="InterPro"/>
</dbReference>
<dbReference type="Proteomes" id="UP000016887">
    <property type="component" value="Chromosome"/>
</dbReference>
<keyword evidence="2" id="KW-0349">Heme</keyword>
<feature type="domain" description="Cytochrome c-552/DMSO reductase-like haem-binding" evidence="7">
    <location>
        <begin position="52"/>
        <end position="248"/>
    </location>
</feature>
<feature type="transmembrane region" description="Helical" evidence="6">
    <location>
        <begin position="292"/>
        <end position="316"/>
    </location>
</feature>
<evidence type="ECO:0000256" key="4">
    <source>
        <dbReference type="ARBA" id="ARBA00022982"/>
    </source>
</evidence>
<dbReference type="GO" id="GO:0016491">
    <property type="term" value="F:oxidoreductase activity"/>
    <property type="evidence" value="ECO:0007669"/>
    <property type="project" value="UniProtKB-KW"/>
</dbReference>
<keyword evidence="6" id="KW-0812">Transmembrane</keyword>
<dbReference type="STRING" id="1198449.ACAM_0820"/>
<keyword evidence="6" id="KW-1133">Transmembrane helix</keyword>
<dbReference type="KEGG" id="acj:ACAM_0820"/>
<dbReference type="InterPro" id="IPR017838">
    <property type="entry name" value="DMSO_Rdtase_II_haem_b-bd_su"/>
</dbReference>
<dbReference type="eggNOG" id="arCOG04198">
    <property type="taxonomic scope" value="Archaea"/>
</dbReference>
<gene>
    <name evidence="8" type="ORF">ACAM_0820</name>
</gene>
<reference evidence="8 9" key="1">
    <citation type="journal article" date="2013" name="Appl. Environ. Microbiol.">
        <title>Variation of the Virus-Related Elements within Syntenic Genomes of the Hyperthermophilic Archaeon Aeropyrum.</title>
        <authorList>
            <person name="Daifuku T."/>
            <person name="Yoshida T."/>
            <person name="Kitamura T."/>
            <person name="Kawaichi S."/>
            <person name="Inoue T."/>
            <person name="Nomura K."/>
            <person name="Yoshida Y."/>
            <person name="Kuno S."/>
            <person name="Sako Y."/>
        </authorList>
    </citation>
    <scope>NUCLEOTIDE SEQUENCE [LARGE SCALE GENOMIC DNA]</scope>
    <source>
        <strain evidence="8 9">SY1</strain>
    </source>
</reference>
<keyword evidence="9" id="KW-1185">Reference proteome</keyword>
<evidence type="ECO:0000259" key="7">
    <source>
        <dbReference type="SMART" id="SM00887"/>
    </source>
</evidence>
<name>U3TG46_9CREN</name>
<sequence>MVAMARRSLALLALMALAALIAGVAGFAVVTAQAPAINAVYVEGAIPLDPEDGFWQQIEKAEVSLVSQNIVYPMTGYEDVRTLRVAAAVSSEGLLAIYLEWDDPTMDVPQPGGIDQYPDKVAVQFPLTTDSLPYICMGTTEQPVSIVLWSSAGKTETLIAGSAYGMDPEHREALGLHSVPTSPIELAPPEAQVWGSSAVYKDGKWMVLLYRPTGSIHELVPTLVPGSETSVAFAVWQGGKAEVGGKKSTSAWFVMKLGMPKAAPGETETVTETQPAETVYETVTETVARGGLGLALAGFIAGLIVYTVGVAAYVYLVRPKR</sequence>
<dbReference type="EC" id="1.7.99.4" evidence="8"/>